<name>A0A8H7UCV5_MORIS</name>
<dbReference type="Proteomes" id="UP000654370">
    <property type="component" value="Unassembled WGS sequence"/>
</dbReference>
<evidence type="ECO:0000256" key="5">
    <source>
        <dbReference type="PROSITE-ProRule" id="PRU00042"/>
    </source>
</evidence>
<comment type="caution">
    <text evidence="8">The sequence shown here is derived from an EMBL/GenBank/DDBJ whole genome shotgun (WGS) entry which is preliminary data.</text>
</comment>
<dbReference type="EMBL" id="JAEPQZ010000009">
    <property type="protein sequence ID" value="KAG2176902.1"/>
    <property type="molecule type" value="Genomic_DNA"/>
</dbReference>
<dbReference type="PROSITE" id="PS50157">
    <property type="entry name" value="ZINC_FINGER_C2H2_2"/>
    <property type="match status" value="1"/>
</dbReference>
<gene>
    <name evidence="8" type="ORF">INT43_007556</name>
</gene>
<keyword evidence="9" id="KW-1185">Reference proteome</keyword>
<dbReference type="InterPro" id="IPR041661">
    <property type="entry name" value="ZN622/Rei1/Reh1_Znf-C2H2"/>
</dbReference>
<evidence type="ECO:0000256" key="4">
    <source>
        <dbReference type="ARBA" id="ARBA00034119"/>
    </source>
</evidence>
<evidence type="ECO:0000313" key="8">
    <source>
        <dbReference type="EMBL" id="KAG2176902.1"/>
    </source>
</evidence>
<evidence type="ECO:0000256" key="1">
    <source>
        <dbReference type="ARBA" id="ARBA00022723"/>
    </source>
</evidence>
<dbReference type="PANTHER" id="PTHR13267">
    <property type="entry name" value="ZINC FINGER PROTEIN 277"/>
    <property type="match status" value="1"/>
</dbReference>
<dbReference type="SMART" id="SM00355">
    <property type="entry name" value="ZnF_C2H2"/>
    <property type="match status" value="4"/>
</dbReference>
<dbReference type="OrthoDB" id="7848332at2759"/>
<keyword evidence="1" id="KW-0479">Metal-binding</keyword>
<reference evidence="8" key="1">
    <citation type="submission" date="2020-12" db="EMBL/GenBank/DDBJ databases">
        <title>Metabolic potential, ecology and presence of endohyphal bacteria is reflected in genomic diversity of Mucoromycotina.</title>
        <authorList>
            <person name="Muszewska A."/>
            <person name="Okrasinska A."/>
            <person name="Steczkiewicz K."/>
            <person name="Drgas O."/>
            <person name="Orlowska M."/>
            <person name="Perlinska-Lenart U."/>
            <person name="Aleksandrzak-Piekarczyk T."/>
            <person name="Szatraj K."/>
            <person name="Zielenkiewicz U."/>
            <person name="Pilsyk S."/>
            <person name="Malc E."/>
            <person name="Mieczkowski P."/>
            <person name="Kruszewska J.S."/>
            <person name="Biernat P."/>
            <person name="Pawlowska J."/>
        </authorList>
    </citation>
    <scope>NUCLEOTIDE SEQUENCE</scope>
    <source>
        <strain evidence="8">WA0000067209</strain>
    </source>
</reference>
<dbReference type="InterPro" id="IPR040048">
    <property type="entry name" value="ZNF277"/>
</dbReference>
<comment type="similarity">
    <text evidence="4">Belongs to the ZNF277 family.</text>
</comment>
<keyword evidence="2 5" id="KW-0863">Zinc-finger</keyword>
<feature type="compositionally biased region" description="Acidic residues" evidence="6">
    <location>
        <begin position="92"/>
        <end position="106"/>
    </location>
</feature>
<dbReference type="SUPFAM" id="SSF57667">
    <property type="entry name" value="beta-beta-alpha zinc fingers"/>
    <property type="match status" value="2"/>
</dbReference>
<dbReference type="PANTHER" id="PTHR13267:SF3">
    <property type="entry name" value="ZINC FINGER PROTEIN 277"/>
    <property type="match status" value="1"/>
</dbReference>
<dbReference type="Gene3D" id="3.30.160.60">
    <property type="entry name" value="Classic Zinc Finger"/>
    <property type="match status" value="1"/>
</dbReference>
<feature type="domain" description="C2H2-type" evidence="7">
    <location>
        <begin position="293"/>
        <end position="322"/>
    </location>
</feature>
<dbReference type="GO" id="GO:0008270">
    <property type="term" value="F:zinc ion binding"/>
    <property type="evidence" value="ECO:0007669"/>
    <property type="project" value="UniProtKB-KW"/>
</dbReference>
<dbReference type="InterPro" id="IPR013087">
    <property type="entry name" value="Znf_C2H2_type"/>
</dbReference>
<dbReference type="PROSITE" id="PS00028">
    <property type="entry name" value="ZINC_FINGER_C2H2_1"/>
    <property type="match status" value="1"/>
</dbReference>
<proteinExistence type="inferred from homology"/>
<evidence type="ECO:0000256" key="6">
    <source>
        <dbReference type="SAM" id="MobiDB-lite"/>
    </source>
</evidence>
<organism evidence="8 9">
    <name type="scientific">Mortierella isabellina</name>
    <name type="common">Filamentous fungus</name>
    <name type="synonym">Umbelopsis isabellina</name>
    <dbReference type="NCBI Taxonomy" id="91625"/>
    <lineage>
        <taxon>Eukaryota</taxon>
        <taxon>Fungi</taxon>
        <taxon>Fungi incertae sedis</taxon>
        <taxon>Mucoromycota</taxon>
        <taxon>Mucoromycotina</taxon>
        <taxon>Umbelopsidomycetes</taxon>
        <taxon>Umbelopsidales</taxon>
        <taxon>Umbelopsidaceae</taxon>
        <taxon>Umbelopsis</taxon>
    </lineage>
</organism>
<feature type="region of interest" description="Disordered" evidence="6">
    <location>
        <begin position="1"/>
        <end position="115"/>
    </location>
</feature>
<evidence type="ECO:0000259" key="7">
    <source>
        <dbReference type="PROSITE" id="PS50157"/>
    </source>
</evidence>
<feature type="compositionally biased region" description="Polar residues" evidence="6">
    <location>
        <begin position="49"/>
        <end position="69"/>
    </location>
</feature>
<protein>
    <recommendedName>
        <fullName evidence="7">C2H2-type domain-containing protein</fullName>
    </recommendedName>
</protein>
<evidence type="ECO:0000256" key="3">
    <source>
        <dbReference type="ARBA" id="ARBA00022833"/>
    </source>
</evidence>
<evidence type="ECO:0000256" key="2">
    <source>
        <dbReference type="ARBA" id="ARBA00022771"/>
    </source>
</evidence>
<dbReference type="Pfam" id="PF12756">
    <property type="entry name" value="zf-C2H2_2"/>
    <property type="match status" value="2"/>
</dbReference>
<sequence length="519" mass="59776">MADGEWHKVTRANPSTGQKADAGPKKGSSQGRRPSHHQGQGKQKSKQGATNQRSTDSKTKATASQTHDSTVLKASAKEFVPSSQKDHNPFDLPEDDDNDDDEDDDSPAPIDAPLPPYHINIIVSCPFDDCSAVMPFTDTTSLVQHINAEHDLVFRNIHHMYMALETYLQEWAKLIKEKSVEEYGVKENIDGKGKLLDHTDVFVIDPEQCTKDKEIRDEMQKDKLAEVLRLQEKERNEDARLPRKCLFCKNVCDTRAILFKHMFSEHNFNIGLPDNLVNVNEFLDMLESKLANLQCLYCEKVFTAAVVLRKHMRKKKHFKIAPNNRLYDRFYVINYLEPGKNWETFENDRYESDEDRRDDSWADWDESEPEPTMCLFDETVLDTPELALKHMKTEHSFDLDVIKRDKSLDFYKIIVLINYIRHQSSFNRCYSCGTSTDTFPQLADHMKENNCFTNVPSVDAEFWKDPKYLLPTYESDPLLTAVDDGDDEDDDVDMDIDMPDEVANQKYLQQVASKSAAEH</sequence>
<accession>A0A8H7UCV5</accession>
<dbReference type="InterPro" id="IPR036236">
    <property type="entry name" value="Znf_C2H2_sf"/>
</dbReference>
<feature type="compositionally biased region" description="Low complexity" evidence="6">
    <location>
        <begin position="37"/>
        <end position="48"/>
    </location>
</feature>
<dbReference type="AlphaFoldDB" id="A0A8H7UCV5"/>
<evidence type="ECO:0000313" key="9">
    <source>
        <dbReference type="Proteomes" id="UP000654370"/>
    </source>
</evidence>
<keyword evidence="3" id="KW-0862">Zinc</keyword>